<feature type="region of interest" description="Disordered" evidence="1">
    <location>
        <begin position="1"/>
        <end position="47"/>
    </location>
</feature>
<name>A0A0N7KP52_ORYSJ</name>
<evidence type="ECO:0000256" key="1">
    <source>
        <dbReference type="SAM" id="MobiDB-lite"/>
    </source>
</evidence>
<dbReference type="InParanoid" id="A0A0N7KP52"/>
<protein>
    <submittedName>
        <fullName evidence="2">Os08g0105901 protein</fullName>
    </submittedName>
</protein>
<dbReference type="AlphaFoldDB" id="A0A0N7KP52"/>
<evidence type="ECO:0000313" key="2">
    <source>
        <dbReference type="EMBL" id="BAT03450.1"/>
    </source>
</evidence>
<keyword evidence="3" id="KW-1185">Reference proteome</keyword>
<sequence>MMSGTMARGRDAKARSWVRRTASAARGEETTRVGTEPRWTSMRPSRPCLAARSRRETCGREPTRCMWPITGSLSGGEGSLLRRSSLLRSPAIVVARAKRRSSSRSATGRSKNTAAACALLAVNGSVLLSSIANCFID</sequence>
<organism evidence="2 3">
    <name type="scientific">Oryza sativa subsp. japonica</name>
    <name type="common">Rice</name>
    <dbReference type="NCBI Taxonomy" id="39947"/>
    <lineage>
        <taxon>Eukaryota</taxon>
        <taxon>Viridiplantae</taxon>
        <taxon>Streptophyta</taxon>
        <taxon>Embryophyta</taxon>
        <taxon>Tracheophyta</taxon>
        <taxon>Spermatophyta</taxon>
        <taxon>Magnoliopsida</taxon>
        <taxon>Liliopsida</taxon>
        <taxon>Poales</taxon>
        <taxon>Poaceae</taxon>
        <taxon>BOP clade</taxon>
        <taxon>Oryzoideae</taxon>
        <taxon>Oryzeae</taxon>
        <taxon>Oryzinae</taxon>
        <taxon>Oryza</taxon>
        <taxon>Oryza sativa</taxon>
    </lineage>
</organism>
<dbReference type="Gramene" id="Os08t0105901-00">
    <property type="protein sequence ID" value="Os08t0105901-00"/>
    <property type="gene ID" value="Os08g0105901"/>
</dbReference>
<reference evidence="2 3" key="3">
    <citation type="journal article" date="2013" name="Rice">
        <title>Improvement of the Oryza sativa Nipponbare reference genome using next generation sequence and optical map data.</title>
        <authorList>
            <person name="Kawahara Y."/>
            <person name="de la Bastide M."/>
            <person name="Hamilton J.P."/>
            <person name="Kanamori H."/>
            <person name="McCombie W.R."/>
            <person name="Ouyang S."/>
            <person name="Schwartz D.C."/>
            <person name="Tanaka T."/>
            <person name="Wu J."/>
            <person name="Zhou S."/>
            <person name="Childs K.L."/>
            <person name="Davidson R.M."/>
            <person name="Lin H."/>
            <person name="Quesada-Ocampo L."/>
            <person name="Vaillancourt B."/>
            <person name="Sakai H."/>
            <person name="Lee S.S."/>
            <person name="Kim J."/>
            <person name="Numa H."/>
            <person name="Itoh T."/>
            <person name="Buell C.R."/>
            <person name="Matsumoto T."/>
        </authorList>
    </citation>
    <scope>NUCLEOTIDE SEQUENCE [LARGE SCALE GENOMIC DNA]</scope>
    <source>
        <strain evidence="3">cv. Nipponbare</strain>
    </source>
</reference>
<gene>
    <name evidence="2" type="ordered locus">Os08g0105901</name>
    <name evidence="2" type="ORF">OSNPB_080105901</name>
</gene>
<dbReference type="PaxDb" id="39947-A0A0N7KP52"/>
<reference evidence="2 3" key="2">
    <citation type="journal article" date="2013" name="Plant Cell Physiol.">
        <title>Rice Annotation Project Database (RAP-DB): an integrative and interactive database for rice genomics.</title>
        <authorList>
            <person name="Sakai H."/>
            <person name="Lee S.S."/>
            <person name="Tanaka T."/>
            <person name="Numa H."/>
            <person name="Kim J."/>
            <person name="Kawahara Y."/>
            <person name="Wakimoto H."/>
            <person name="Yang C.C."/>
            <person name="Iwamoto M."/>
            <person name="Abe T."/>
            <person name="Yamada Y."/>
            <person name="Muto A."/>
            <person name="Inokuchi H."/>
            <person name="Ikemura T."/>
            <person name="Matsumoto T."/>
            <person name="Sasaki T."/>
            <person name="Itoh T."/>
        </authorList>
    </citation>
    <scope>NUCLEOTIDE SEQUENCE [LARGE SCALE GENOMIC DNA]</scope>
    <source>
        <strain evidence="3">cv. Nipponbare</strain>
    </source>
</reference>
<accession>A0A0N7KP52</accession>
<proteinExistence type="predicted"/>
<reference evidence="3" key="1">
    <citation type="journal article" date="2005" name="Nature">
        <title>The map-based sequence of the rice genome.</title>
        <authorList>
            <consortium name="International rice genome sequencing project (IRGSP)"/>
            <person name="Matsumoto T."/>
            <person name="Wu J."/>
            <person name="Kanamori H."/>
            <person name="Katayose Y."/>
            <person name="Fujisawa M."/>
            <person name="Namiki N."/>
            <person name="Mizuno H."/>
            <person name="Yamamoto K."/>
            <person name="Antonio B.A."/>
            <person name="Baba T."/>
            <person name="Sakata K."/>
            <person name="Nagamura Y."/>
            <person name="Aoki H."/>
            <person name="Arikawa K."/>
            <person name="Arita K."/>
            <person name="Bito T."/>
            <person name="Chiden Y."/>
            <person name="Fujitsuka N."/>
            <person name="Fukunaka R."/>
            <person name="Hamada M."/>
            <person name="Harada C."/>
            <person name="Hayashi A."/>
            <person name="Hijishita S."/>
            <person name="Honda M."/>
            <person name="Hosokawa S."/>
            <person name="Ichikawa Y."/>
            <person name="Idonuma A."/>
            <person name="Iijima M."/>
            <person name="Ikeda M."/>
            <person name="Ikeno M."/>
            <person name="Ito K."/>
            <person name="Ito S."/>
            <person name="Ito T."/>
            <person name="Ito Y."/>
            <person name="Ito Y."/>
            <person name="Iwabuchi A."/>
            <person name="Kamiya K."/>
            <person name="Karasawa W."/>
            <person name="Kurita K."/>
            <person name="Katagiri S."/>
            <person name="Kikuta A."/>
            <person name="Kobayashi H."/>
            <person name="Kobayashi N."/>
            <person name="Machita K."/>
            <person name="Maehara T."/>
            <person name="Masukawa M."/>
            <person name="Mizubayashi T."/>
            <person name="Mukai Y."/>
            <person name="Nagasaki H."/>
            <person name="Nagata Y."/>
            <person name="Naito S."/>
            <person name="Nakashima M."/>
            <person name="Nakama Y."/>
            <person name="Nakamichi Y."/>
            <person name="Nakamura M."/>
            <person name="Meguro A."/>
            <person name="Negishi M."/>
            <person name="Ohta I."/>
            <person name="Ohta T."/>
            <person name="Okamoto M."/>
            <person name="Ono N."/>
            <person name="Saji S."/>
            <person name="Sakaguchi M."/>
            <person name="Sakai K."/>
            <person name="Shibata M."/>
            <person name="Shimokawa T."/>
            <person name="Song J."/>
            <person name="Takazaki Y."/>
            <person name="Terasawa K."/>
            <person name="Tsugane M."/>
            <person name="Tsuji K."/>
            <person name="Ueda S."/>
            <person name="Waki K."/>
            <person name="Yamagata H."/>
            <person name="Yamamoto M."/>
            <person name="Yamamoto S."/>
            <person name="Yamane H."/>
            <person name="Yoshiki S."/>
            <person name="Yoshihara R."/>
            <person name="Yukawa K."/>
            <person name="Zhong H."/>
            <person name="Yano M."/>
            <person name="Yuan Q."/>
            <person name="Ouyang S."/>
            <person name="Liu J."/>
            <person name="Jones K.M."/>
            <person name="Gansberger K."/>
            <person name="Moffat K."/>
            <person name="Hill J."/>
            <person name="Bera J."/>
            <person name="Fadrosh D."/>
            <person name="Jin S."/>
            <person name="Johri S."/>
            <person name="Kim M."/>
            <person name="Overton L."/>
            <person name="Reardon M."/>
            <person name="Tsitrin T."/>
            <person name="Vuong H."/>
            <person name="Weaver B."/>
            <person name="Ciecko A."/>
            <person name="Tallon L."/>
            <person name="Jackson J."/>
            <person name="Pai G."/>
            <person name="Aken S.V."/>
            <person name="Utterback T."/>
            <person name="Reidmuller S."/>
            <person name="Feldblyum T."/>
            <person name="Hsiao J."/>
            <person name="Zismann V."/>
            <person name="Iobst S."/>
            <person name="de Vazeille A.R."/>
            <person name="Buell C.R."/>
            <person name="Ying K."/>
            <person name="Li Y."/>
            <person name="Lu T."/>
            <person name="Huang Y."/>
            <person name="Zhao Q."/>
            <person name="Feng Q."/>
            <person name="Zhang L."/>
            <person name="Zhu J."/>
            <person name="Weng Q."/>
            <person name="Mu J."/>
            <person name="Lu Y."/>
            <person name="Fan D."/>
            <person name="Liu Y."/>
            <person name="Guan J."/>
            <person name="Zhang Y."/>
            <person name="Yu S."/>
            <person name="Liu X."/>
            <person name="Zhang Y."/>
            <person name="Hong G."/>
            <person name="Han B."/>
            <person name="Choisne N."/>
            <person name="Demange N."/>
            <person name="Orjeda G."/>
            <person name="Samain S."/>
            <person name="Cattolico L."/>
            <person name="Pelletier E."/>
            <person name="Couloux A."/>
            <person name="Segurens B."/>
            <person name="Wincker P."/>
            <person name="D'Hont A."/>
            <person name="Scarpelli C."/>
            <person name="Weissenbach J."/>
            <person name="Salanoubat M."/>
            <person name="Quetier F."/>
            <person name="Yu Y."/>
            <person name="Kim H.R."/>
            <person name="Rambo T."/>
            <person name="Currie J."/>
            <person name="Collura K."/>
            <person name="Luo M."/>
            <person name="Yang T."/>
            <person name="Ammiraju J.S.S."/>
            <person name="Engler F."/>
            <person name="Soderlund C."/>
            <person name="Wing R.A."/>
            <person name="Palmer L.E."/>
            <person name="de la Bastide M."/>
            <person name="Spiegel L."/>
            <person name="Nascimento L."/>
            <person name="Zutavern T."/>
            <person name="O'Shaughnessy A."/>
            <person name="Dike S."/>
            <person name="Dedhia N."/>
            <person name="Preston R."/>
            <person name="Balija V."/>
            <person name="McCombie W.R."/>
            <person name="Chow T."/>
            <person name="Chen H."/>
            <person name="Chung M."/>
            <person name="Chen C."/>
            <person name="Shaw J."/>
            <person name="Wu H."/>
            <person name="Hsiao K."/>
            <person name="Chao Y."/>
            <person name="Chu M."/>
            <person name="Cheng C."/>
            <person name="Hour A."/>
            <person name="Lee P."/>
            <person name="Lin S."/>
            <person name="Lin Y."/>
            <person name="Liou J."/>
            <person name="Liu S."/>
            <person name="Hsing Y."/>
            <person name="Raghuvanshi S."/>
            <person name="Mohanty A."/>
            <person name="Bharti A.K."/>
            <person name="Gaur A."/>
            <person name="Gupta V."/>
            <person name="Kumar D."/>
            <person name="Ravi V."/>
            <person name="Vij S."/>
            <person name="Kapur A."/>
            <person name="Khurana P."/>
            <person name="Khurana P."/>
            <person name="Khurana J.P."/>
            <person name="Tyagi A.K."/>
            <person name="Gaikwad K."/>
            <person name="Singh A."/>
            <person name="Dalal V."/>
            <person name="Srivastava S."/>
            <person name="Dixit A."/>
            <person name="Pal A.K."/>
            <person name="Ghazi I.A."/>
            <person name="Yadav M."/>
            <person name="Pandit A."/>
            <person name="Bhargava A."/>
            <person name="Sureshbabu K."/>
            <person name="Batra K."/>
            <person name="Sharma T.R."/>
            <person name="Mohapatra T."/>
            <person name="Singh N.K."/>
            <person name="Messing J."/>
            <person name="Nelson A.B."/>
            <person name="Fuks G."/>
            <person name="Kavchok S."/>
            <person name="Keizer G."/>
            <person name="Linton E."/>
            <person name="Llaca V."/>
            <person name="Song R."/>
            <person name="Tanyolac B."/>
            <person name="Young S."/>
            <person name="Ho-Il K."/>
            <person name="Hahn J.H."/>
            <person name="Sangsakoo G."/>
            <person name="Vanavichit A."/>
            <person name="de Mattos Luiz.A.T."/>
            <person name="Zimmer P.D."/>
            <person name="Malone G."/>
            <person name="Dellagostin O."/>
            <person name="de Oliveira A.C."/>
            <person name="Bevan M."/>
            <person name="Bancroft I."/>
            <person name="Minx P."/>
            <person name="Cordum H."/>
            <person name="Wilson R."/>
            <person name="Cheng Z."/>
            <person name="Jin W."/>
            <person name="Jiang J."/>
            <person name="Leong S.A."/>
            <person name="Iwama H."/>
            <person name="Gojobori T."/>
            <person name="Itoh T."/>
            <person name="Niimura Y."/>
            <person name="Fujii Y."/>
            <person name="Habara T."/>
            <person name="Sakai H."/>
            <person name="Sato Y."/>
            <person name="Wilson G."/>
            <person name="Kumar K."/>
            <person name="McCouch S."/>
            <person name="Juretic N."/>
            <person name="Hoen D."/>
            <person name="Wright S."/>
            <person name="Bruskiewich R."/>
            <person name="Bureau T."/>
            <person name="Miyao A."/>
            <person name="Hirochika H."/>
            <person name="Nishikawa T."/>
            <person name="Kadowaki K."/>
            <person name="Sugiura M."/>
            <person name="Burr B."/>
            <person name="Sasaki T."/>
        </authorList>
    </citation>
    <scope>NUCLEOTIDE SEQUENCE [LARGE SCALE GENOMIC DNA]</scope>
    <source>
        <strain evidence="3">cv. Nipponbare</strain>
    </source>
</reference>
<dbReference type="Proteomes" id="UP000059680">
    <property type="component" value="Chromosome 8"/>
</dbReference>
<evidence type="ECO:0000313" key="3">
    <source>
        <dbReference type="Proteomes" id="UP000059680"/>
    </source>
</evidence>
<dbReference type="EMBL" id="AP014964">
    <property type="protein sequence ID" value="BAT03450.1"/>
    <property type="molecule type" value="Genomic_DNA"/>
</dbReference>